<protein>
    <submittedName>
        <fullName evidence="3">Uncharacterized protein LOC108557158</fullName>
    </submittedName>
</protein>
<sequence>MWYEILPSFGIVVAAMGIPHLSAYVINKVAIGNFYRRRLLTEEEKRNYLRDTRLTNNPYTIAGLENIPDS</sequence>
<dbReference type="GeneID" id="108557158"/>
<accession>A0ABM1M3A7</accession>
<name>A0ABM1M3A7_NICVS</name>
<reference evidence="3" key="1">
    <citation type="submission" date="2025-08" db="UniProtKB">
        <authorList>
            <consortium name="RefSeq"/>
        </authorList>
    </citation>
    <scope>IDENTIFICATION</scope>
    <source>
        <tissue evidence="3">Whole Larva</tissue>
    </source>
</reference>
<keyword evidence="1" id="KW-0812">Transmembrane</keyword>
<evidence type="ECO:0000256" key="1">
    <source>
        <dbReference type="SAM" id="Phobius"/>
    </source>
</evidence>
<dbReference type="Pfam" id="PF15879">
    <property type="entry name" value="MWFE"/>
    <property type="match status" value="1"/>
</dbReference>
<keyword evidence="2" id="KW-1185">Reference proteome</keyword>
<proteinExistence type="predicted"/>
<dbReference type="RefSeq" id="XP_017769057.1">
    <property type="nucleotide sequence ID" value="XM_017913568.1"/>
</dbReference>
<keyword evidence="1" id="KW-1133">Transmembrane helix</keyword>
<keyword evidence="1" id="KW-0472">Membrane</keyword>
<evidence type="ECO:0000313" key="2">
    <source>
        <dbReference type="Proteomes" id="UP000695000"/>
    </source>
</evidence>
<dbReference type="Proteomes" id="UP000695000">
    <property type="component" value="Unplaced"/>
</dbReference>
<feature type="transmembrane region" description="Helical" evidence="1">
    <location>
        <begin position="6"/>
        <end position="27"/>
    </location>
</feature>
<dbReference type="InterPro" id="IPR017384">
    <property type="entry name" value="NADH_Ub_cplx-1_asu_su-1"/>
</dbReference>
<organism evidence="2 3">
    <name type="scientific">Nicrophorus vespilloides</name>
    <name type="common">Boreal carrion beetle</name>
    <dbReference type="NCBI Taxonomy" id="110193"/>
    <lineage>
        <taxon>Eukaryota</taxon>
        <taxon>Metazoa</taxon>
        <taxon>Ecdysozoa</taxon>
        <taxon>Arthropoda</taxon>
        <taxon>Hexapoda</taxon>
        <taxon>Insecta</taxon>
        <taxon>Pterygota</taxon>
        <taxon>Neoptera</taxon>
        <taxon>Endopterygota</taxon>
        <taxon>Coleoptera</taxon>
        <taxon>Polyphaga</taxon>
        <taxon>Staphyliniformia</taxon>
        <taxon>Silphidae</taxon>
        <taxon>Nicrophorinae</taxon>
        <taxon>Nicrophorus</taxon>
    </lineage>
</organism>
<evidence type="ECO:0000313" key="3">
    <source>
        <dbReference type="RefSeq" id="XP_017769057.1"/>
    </source>
</evidence>
<gene>
    <name evidence="3" type="primary">LOC108557158</name>
</gene>